<dbReference type="EMBL" id="LCBL01000003">
    <property type="protein sequence ID" value="KKS09164.1"/>
    <property type="molecule type" value="Genomic_DNA"/>
</dbReference>
<gene>
    <name evidence="3" type="ORF">UU65_C0003G0219</name>
</gene>
<dbReference type="InterPro" id="IPR013783">
    <property type="entry name" value="Ig-like_fold"/>
</dbReference>
<dbReference type="Pfam" id="PF07963">
    <property type="entry name" value="N_methyl"/>
    <property type="match status" value="1"/>
</dbReference>
<keyword evidence="1" id="KW-0472">Membrane</keyword>
<keyword evidence="1" id="KW-1133">Transmembrane helix</keyword>
<dbReference type="AlphaFoldDB" id="A0A0G0W853"/>
<dbReference type="Pfam" id="PF09603">
    <property type="entry name" value="Fib_succ_major"/>
    <property type="match status" value="1"/>
</dbReference>
<feature type="transmembrane region" description="Helical" evidence="1">
    <location>
        <begin position="12"/>
        <end position="36"/>
    </location>
</feature>
<dbReference type="NCBIfam" id="TIGR02532">
    <property type="entry name" value="IV_pilin_GFxxxE"/>
    <property type="match status" value="1"/>
</dbReference>
<dbReference type="Proteomes" id="UP000033869">
    <property type="component" value="Unassembled WGS sequence"/>
</dbReference>
<keyword evidence="3" id="KW-0449">Lipoprotein</keyword>
<reference evidence="3 4" key="1">
    <citation type="journal article" date="2015" name="Nature">
        <title>rRNA introns, odd ribosomes, and small enigmatic genomes across a large radiation of phyla.</title>
        <authorList>
            <person name="Brown C.T."/>
            <person name="Hug L.A."/>
            <person name="Thomas B.C."/>
            <person name="Sharon I."/>
            <person name="Castelle C.J."/>
            <person name="Singh A."/>
            <person name="Wilkins M.J."/>
            <person name="Williams K.H."/>
            <person name="Banfield J.F."/>
        </authorList>
    </citation>
    <scope>NUCLEOTIDE SEQUENCE [LARGE SCALE GENOMIC DNA]</scope>
</reference>
<evidence type="ECO:0000313" key="4">
    <source>
        <dbReference type="Proteomes" id="UP000033869"/>
    </source>
</evidence>
<dbReference type="NCBIfam" id="TIGR02145">
    <property type="entry name" value="Fib_succ_major"/>
    <property type="match status" value="1"/>
</dbReference>
<keyword evidence="1" id="KW-0812">Transmembrane</keyword>
<protein>
    <submittedName>
        <fullName evidence="3">Putative lipoprotein</fullName>
    </submittedName>
</protein>
<dbReference type="Gene3D" id="2.60.40.10">
    <property type="entry name" value="Immunoglobulins"/>
    <property type="match status" value="1"/>
</dbReference>
<comment type="caution">
    <text evidence="3">The sequence shown here is derived from an EMBL/GenBank/DDBJ whole genome shotgun (WGS) entry which is preliminary data.</text>
</comment>
<proteinExistence type="predicted"/>
<accession>A0A0G0W853</accession>
<name>A0A0G0W853_UNCC2</name>
<evidence type="ECO:0000313" key="3">
    <source>
        <dbReference type="EMBL" id="KKS09164.1"/>
    </source>
</evidence>
<sequence>MKLKFKNNKGFTLIEMVVVVALIPLLFVGISEVFIFTSNNYHYANNVRKVTQEVRGALEAIARETRSAKSLTVYTKSDPVEADRNKITLRTKDDVDMSIWCNNCTDVSTSGAIKVKVGGDPEHNLTSDLAEVTKFEISDEKATGNITPFAKITVTVRSKEADNRGNKPSVTLGTMFAKRDYFSNLELNIDSFTISESPARSFVPVTFSATATSSGFLAIDSYEWEFYLDQNDAATCATVLPIPNTISTVTQTATCTYANPGTTYIARVVVKIGGMSAEKKLSVPVVVGIPVVSIGSQVWMATNINTGTRVDGSSAQTIDQKYCYGNVEANCTANGGLYLWNTAMSGNTAERAQGICPTGFHIPIDAEWYILENNLKDTEQPCSDTRNGHECSSAGTKLKNGGSSGLNMLLGGYRYPGGTYFTLANLGGYYWTSTKDLVSGNYYYRSVESGAIMSTINRNLINSSYGYHVRCIKD</sequence>
<feature type="domain" description="Fibrobacter succinogenes major paralogous" evidence="2">
    <location>
        <begin position="292"/>
        <end position="473"/>
    </location>
</feature>
<evidence type="ECO:0000259" key="2">
    <source>
        <dbReference type="Pfam" id="PF09603"/>
    </source>
</evidence>
<dbReference type="InterPro" id="IPR012902">
    <property type="entry name" value="N_methyl_site"/>
</dbReference>
<evidence type="ECO:0000256" key="1">
    <source>
        <dbReference type="SAM" id="Phobius"/>
    </source>
</evidence>
<organism evidence="3 4">
    <name type="scientific">candidate division CPR2 bacterium GW2011_GWC1_41_48</name>
    <dbReference type="NCBI Taxonomy" id="1618344"/>
    <lineage>
        <taxon>Bacteria</taxon>
        <taxon>Bacteria division CPR2</taxon>
    </lineage>
</organism>
<dbReference type="InterPro" id="IPR011871">
    <property type="entry name" value="Fib_succ_major"/>
</dbReference>